<dbReference type="RefSeq" id="WP_148882397.1">
    <property type="nucleotide sequence ID" value="NZ_CP041932.1"/>
</dbReference>
<dbReference type="EMBL" id="CP041932">
    <property type="protein sequence ID" value="QEK14326.1"/>
    <property type="molecule type" value="Genomic_DNA"/>
</dbReference>
<keyword evidence="3" id="KW-1185">Reference proteome</keyword>
<organism evidence="2 3">
    <name type="scientific">Thermococcus aciditolerans</name>
    <dbReference type="NCBI Taxonomy" id="2598455"/>
    <lineage>
        <taxon>Archaea</taxon>
        <taxon>Methanobacteriati</taxon>
        <taxon>Methanobacteriota</taxon>
        <taxon>Thermococci</taxon>
        <taxon>Thermococcales</taxon>
        <taxon>Thermococcaceae</taxon>
        <taxon>Thermococcus</taxon>
    </lineage>
</organism>
<dbReference type="Proteomes" id="UP000322631">
    <property type="component" value="Chromosome"/>
</dbReference>
<proteinExistence type="predicted"/>
<keyword evidence="1" id="KW-1133">Transmembrane helix</keyword>
<dbReference type="AlphaFoldDB" id="A0A5C0SKN6"/>
<sequence>MFRLRRKKGQGAIEYLFMIAAALVIILIAVRYVGQSGQQASEQGNIAQLQAQAELAKSNLVGRNAWDDDYTVDWGDNGNKTIVIKNTSGTPLVNSTATNADKYKDLIGSTPKLKTVYDNCMSGNENYCYILIDLG</sequence>
<evidence type="ECO:0000313" key="2">
    <source>
        <dbReference type="EMBL" id="QEK14326.1"/>
    </source>
</evidence>
<dbReference type="InterPro" id="IPR007166">
    <property type="entry name" value="Class3_signal_pept_motif"/>
</dbReference>
<feature type="transmembrane region" description="Helical" evidence="1">
    <location>
        <begin position="12"/>
        <end position="33"/>
    </location>
</feature>
<accession>A0A5C0SKN6</accession>
<gene>
    <name evidence="2" type="ORF">FPV09_03515</name>
</gene>
<keyword evidence="1" id="KW-0812">Transmembrane</keyword>
<dbReference type="KEGG" id="them:FPV09_03515"/>
<keyword evidence="1" id="KW-0472">Membrane</keyword>
<dbReference type="Pfam" id="PF04021">
    <property type="entry name" value="Class_IIIsignal"/>
    <property type="match status" value="1"/>
</dbReference>
<dbReference type="GeneID" id="41608892"/>
<protein>
    <submittedName>
        <fullName evidence="2">Class III signal peptide-containing protein</fullName>
    </submittedName>
</protein>
<evidence type="ECO:0000313" key="3">
    <source>
        <dbReference type="Proteomes" id="UP000322631"/>
    </source>
</evidence>
<name>A0A5C0SKN6_9EURY</name>
<reference evidence="2 3" key="1">
    <citation type="submission" date="2019-07" db="EMBL/GenBank/DDBJ databases">
        <title>Complete genome of Thermococcus acidophilus.</title>
        <authorList>
            <person name="Li X."/>
        </authorList>
    </citation>
    <scope>NUCLEOTIDE SEQUENCE [LARGE SCALE GENOMIC DNA]</scope>
    <source>
        <strain evidence="2 3">SY113</strain>
    </source>
</reference>
<evidence type="ECO:0000256" key="1">
    <source>
        <dbReference type="SAM" id="Phobius"/>
    </source>
</evidence>